<reference evidence="1" key="1">
    <citation type="submission" date="2022-02" db="EMBL/GenBank/DDBJ databases">
        <title>Characterization of Tn125 harboring carbapenem-resistant Acinetobacter bereziniae clinical isolates.</title>
        <authorList>
            <person name="Wong N.-K."/>
            <person name="Pan Q."/>
        </authorList>
    </citation>
    <scope>NUCLEOTIDE SEQUENCE</scope>
    <source>
        <strain evidence="1">GD03393</strain>
    </source>
</reference>
<gene>
    <name evidence="1" type="ORF">I9054_008945</name>
</gene>
<dbReference type="GeneID" id="69462955"/>
<evidence type="ECO:0000313" key="2">
    <source>
        <dbReference type="Proteomes" id="UP000644140"/>
    </source>
</evidence>
<accession>A0A430GLG6</accession>
<proteinExistence type="predicted"/>
<organism evidence="1 2">
    <name type="scientific">Acinetobacter bereziniae</name>
    <name type="common">Acinetobacter genomosp. 10</name>
    <dbReference type="NCBI Taxonomy" id="106648"/>
    <lineage>
        <taxon>Bacteria</taxon>
        <taxon>Pseudomonadati</taxon>
        <taxon>Pseudomonadota</taxon>
        <taxon>Gammaproteobacteria</taxon>
        <taxon>Moraxellales</taxon>
        <taxon>Moraxellaceae</taxon>
        <taxon>Acinetobacter</taxon>
    </lineage>
</organism>
<dbReference type="RefSeq" id="WP_004824312.1">
    <property type="nucleotide sequence ID" value="NZ_BBLJ01000010.1"/>
</dbReference>
<evidence type="ECO:0000313" key="1">
    <source>
        <dbReference type="EMBL" id="UUN99554.1"/>
    </source>
</evidence>
<dbReference type="KEGG" id="aber:BSR55_12550"/>
<dbReference type="AlphaFoldDB" id="A0A430GLG6"/>
<name>A0A430GLG6_ACIBZ</name>
<dbReference type="Proteomes" id="UP000644140">
    <property type="component" value="Chromosome"/>
</dbReference>
<protein>
    <submittedName>
        <fullName evidence="1">Uncharacterized protein</fullName>
    </submittedName>
</protein>
<dbReference type="EMBL" id="CP092085">
    <property type="protein sequence ID" value="UUN99554.1"/>
    <property type="molecule type" value="Genomic_DNA"/>
</dbReference>
<sequence length="83" mass="9167">MILQYHCACCNETVTSTQKVCPKCGSQHIKSPYGLWTFCLVACLIVAVTFKVGHLYIQNHNTEAPEQISILSVLQQDAKPGSQ</sequence>